<dbReference type="PANTHER" id="PTHR10412">
    <property type="entry name" value="MANNOSYL-OLIGOSACCHARIDE GLUCOSIDASE"/>
    <property type="match status" value="1"/>
</dbReference>
<evidence type="ECO:0000256" key="8">
    <source>
        <dbReference type="ARBA" id="ARBA00023136"/>
    </source>
</evidence>
<proteinExistence type="inferred from homology"/>
<dbReference type="InterPro" id="IPR012341">
    <property type="entry name" value="6hp_glycosidase-like_sf"/>
</dbReference>
<evidence type="ECO:0000256" key="10">
    <source>
        <dbReference type="ARBA" id="ARBA00023295"/>
    </source>
</evidence>
<dbReference type="Proteomes" id="UP001516400">
    <property type="component" value="Unassembled WGS sequence"/>
</dbReference>
<keyword evidence="14" id="KW-1185">Reference proteome</keyword>
<keyword evidence="8" id="KW-0472">Membrane</keyword>
<keyword evidence="10" id="KW-0326">Glycosidase</keyword>
<organism evidence="13 14">
    <name type="scientific">Cryptolaemus montrouzieri</name>
    <dbReference type="NCBI Taxonomy" id="559131"/>
    <lineage>
        <taxon>Eukaryota</taxon>
        <taxon>Metazoa</taxon>
        <taxon>Ecdysozoa</taxon>
        <taxon>Arthropoda</taxon>
        <taxon>Hexapoda</taxon>
        <taxon>Insecta</taxon>
        <taxon>Pterygota</taxon>
        <taxon>Neoptera</taxon>
        <taxon>Endopterygota</taxon>
        <taxon>Coleoptera</taxon>
        <taxon>Polyphaga</taxon>
        <taxon>Cucujiformia</taxon>
        <taxon>Coccinelloidea</taxon>
        <taxon>Coccinellidae</taxon>
        <taxon>Scymninae</taxon>
        <taxon>Scymnini</taxon>
        <taxon>Cryptolaemus</taxon>
    </lineage>
</organism>
<name>A0ABD2NI30_9CUCU</name>
<evidence type="ECO:0000256" key="2">
    <source>
        <dbReference type="ARBA" id="ARBA00010833"/>
    </source>
</evidence>
<evidence type="ECO:0000256" key="3">
    <source>
        <dbReference type="ARBA" id="ARBA00022692"/>
    </source>
</evidence>
<comment type="similarity">
    <text evidence="2">Belongs to the glycosyl hydrolase 63 family.</text>
</comment>
<comment type="subcellular location">
    <subcellularLocation>
        <location evidence="1">Endoplasmic reticulum membrane</location>
        <topology evidence="1">Single-pass type II membrane protein</topology>
    </subcellularLocation>
</comment>
<keyword evidence="7" id="KW-1133">Transmembrane helix</keyword>
<protein>
    <recommendedName>
        <fullName evidence="11">mannosyl-oligosaccharide glucosidase</fullName>
        <ecNumber evidence="11">3.2.1.106</ecNumber>
    </recommendedName>
</protein>
<keyword evidence="3" id="KW-0812">Transmembrane</keyword>
<dbReference type="AlphaFoldDB" id="A0ABD2NI30"/>
<evidence type="ECO:0000256" key="9">
    <source>
        <dbReference type="ARBA" id="ARBA00023180"/>
    </source>
</evidence>
<dbReference type="SUPFAM" id="SSF48208">
    <property type="entry name" value="Six-hairpin glycosidases"/>
    <property type="match status" value="1"/>
</dbReference>
<keyword evidence="6" id="KW-0735">Signal-anchor</keyword>
<dbReference type="InterPro" id="IPR008928">
    <property type="entry name" value="6-hairpin_glycosidase_sf"/>
</dbReference>
<evidence type="ECO:0000313" key="14">
    <source>
        <dbReference type="Proteomes" id="UP001516400"/>
    </source>
</evidence>
<sequence>AWFSWFNTTQKGPVPGSYRWKGRNALTNRELNPKTLTSGLDDYPRASHPTDEERHVDLYSWMVIAASTMHRLGSLLGHDTLRYETTALYLSDNKLLDSLHWSSYSQTYADYGLHTDAVVLRRPDIVPRSPNQNREMTRVTLKNPEYRLVDSSFGYVSLFPFLLKILDPTSSHLGVILEKIRKPELLWTDYGLRSLSTNSPLYMKRNTEHDPPYWRGQIWININYLVVRALHFYSSQEGPHREVAAKIHKELTKNLVDNIMRQYFKSGYLWEQYNDKTGEGSGCRPFNGWTALIVSIMSENY</sequence>
<keyword evidence="4" id="KW-0378">Hydrolase</keyword>
<dbReference type="GO" id="GO:0004573">
    <property type="term" value="F:Glc3Man9GlcNAc2 oligosaccharide glucosidase activity"/>
    <property type="evidence" value="ECO:0007669"/>
    <property type="project" value="UniProtKB-EC"/>
</dbReference>
<evidence type="ECO:0000256" key="4">
    <source>
        <dbReference type="ARBA" id="ARBA00022801"/>
    </source>
</evidence>
<reference evidence="13 14" key="1">
    <citation type="journal article" date="2021" name="BMC Biol.">
        <title>Horizontally acquired antibacterial genes associated with adaptive radiation of ladybird beetles.</title>
        <authorList>
            <person name="Li H.S."/>
            <person name="Tang X.F."/>
            <person name="Huang Y.H."/>
            <person name="Xu Z.Y."/>
            <person name="Chen M.L."/>
            <person name="Du X.Y."/>
            <person name="Qiu B.Y."/>
            <person name="Chen P.T."/>
            <person name="Zhang W."/>
            <person name="Slipinski A."/>
            <person name="Escalona H.E."/>
            <person name="Waterhouse R.M."/>
            <person name="Zwick A."/>
            <person name="Pang H."/>
        </authorList>
    </citation>
    <scope>NUCLEOTIDE SEQUENCE [LARGE SCALE GENOMIC DNA]</scope>
    <source>
        <strain evidence="13">SYSU2018</strain>
    </source>
</reference>
<feature type="non-terminal residue" evidence="13">
    <location>
        <position position="1"/>
    </location>
</feature>
<dbReference type="InterPro" id="IPR031335">
    <property type="entry name" value="Glyco_hydro_63_C"/>
</dbReference>
<evidence type="ECO:0000256" key="7">
    <source>
        <dbReference type="ARBA" id="ARBA00022989"/>
    </source>
</evidence>
<dbReference type="Pfam" id="PF03200">
    <property type="entry name" value="Glyco_hydro_63"/>
    <property type="match status" value="1"/>
</dbReference>
<dbReference type="EMBL" id="JABFTP020000103">
    <property type="protein sequence ID" value="KAL3278377.1"/>
    <property type="molecule type" value="Genomic_DNA"/>
</dbReference>
<dbReference type="PANTHER" id="PTHR10412:SF11">
    <property type="entry name" value="MANNOSYL-OLIGOSACCHARIDE GLUCOSIDASE"/>
    <property type="match status" value="1"/>
</dbReference>
<dbReference type="InterPro" id="IPR004888">
    <property type="entry name" value="Glycoside_hydrolase_63"/>
</dbReference>
<keyword evidence="9" id="KW-0325">Glycoprotein</keyword>
<comment type="caution">
    <text evidence="13">The sequence shown here is derived from an EMBL/GenBank/DDBJ whole genome shotgun (WGS) entry which is preliminary data.</text>
</comment>
<evidence type="ECO:0000313" key="13">
    <source>
        <dbReference type="EMBL" id="KAL3278377.1"/>
    </source>
</evidence>
<dbReference type="EC" id="3.2.1.106" evidence="11"/>
<keyword evidence="5" id="KW-0256">Endoplasmic reticulum</keyword>
<gene>
    <name evidence="13" type="ORF">HHI36_013705</name>
</gene>
<evidence type="ECO:0000256" key="5">
    <source>
        <dbReference type="ARBA" id="ARBA00022824"/>
    </source>
</evidence>
<dbReference type="GO" id="GO:0005789">
    <property type="term" value="C:endoplasmic reticulum membrane"/>
    <property type="evidence" value="ECO:0007669"/>
    <property type="project" value="UniProtKB-SubCell"/>
</dbReference>
<evidence type="ECO:0000256" key="6">
    <source>
        <dbReference type="ARBA" id="ARBA00022968"/>
    </source>
</evidence>
<dbReference type="Gene3D" id="1.50.10.10">
    <property type="match status" value="1"/>
</dbReference>
<evidence type="ECO:0000259" key="12">
    <source>
        <dbReference type="Pfam" id="PF03200"/>
    </source>
</evidence>
<feature type="domain" description="Glycosyl hydrolase family 63 C-terminal" evidence="12">
    <location>
        <begin position="1"/>
        <end position="299"/>
    </location>
</feature>
<evidence type="ECO:0000256" key="11">
    <source>
        <dbReference type="ARBA" id="ARBA00038888"/>
    </source>
</evidence>
<accession>A0ABD2NI30</accession>
<evidence type="ECO:0000256" key="1">
    <source>
        <dbReference type="ARBA" id="ARBA00004648"/>
    </source>
</evidence>